<feature type="domain" description="CCHC-type" evidence="3">
    <location>
        <begin position="175"/>
        <end position="190"/>
    </location>
</feature>
<dbReference type="PROSITE" id="PS50158">
    <property type="entry name" value="ZF_CCHC"/>
    <property type="match status" value="1"/>
</dbReference>
<protein>
    <submittedName>
        <fullName evidence="5">Uncharacterized protein LOC113040526</fullName>
    </submittedName>
</protein>
<keyword evidence="1" id="KW-0862">Zinc</keyword>
<evidence type="ECO:0000313" key="5">
    <source>
        <dbReference type="RefSeq" id="XP_026054630.1"/>
    </source>
</evidence>
<gene>
    <name evidence="5" type="primary">LOC113040526</name>
</gene>
<dbReference type="CDD" id="cd00590">
    <property type="entry name" value="RRM_SF"/>
    <property type="match status" value="1"/>
</dbReference>
<dbReference type="GeneID" id="113040526"/>
<dbReference type="AlphaFoldDB" id="A0A6P6J359"/>
<feature type="region of interest" description="Disordered" evidence="2">
    <location>
        <begin position="191"/>
        <end position="231"/>
    </location>
</feature>
<keyword evidence="4" id="KW-1185">Reference proteome</keyword>
<evidence type="ECO:0000259" key="3">
    <source>
        <dbReference type="PROSITE" id="PS50158"/>
    </source>
</evidence>
<sequence>MASVPVQGTPTLSLRNGCKCVPEAGVTVEELLLVIGEQVGFDNIISASRMNKAVVVFLKSDSHVNQLTVSGIWVREAFVTITPLSAPATKIIISNVPPFITNETITKELQRFGKITSPVRMIPLGCKNNALKHVLSFRRQVFMFLNSPERTLEVSFRVNHGENSYMVYASTENLKCYECGLLGHKRFACPHKDDQRASTSREDVNDTEQRKSESEEQGTEEQDEGPTEEGKIQEMAVPFKIPKKKQPSDLCLDMQSPLSRLQDSSSHAKQWGSVALNGRTLQKCSSNGNVLRRDSQRSESLRPIRPSLSGERRDLSPGSRTRTCSDNIPRGATRGLISFKMNRQPIKISPMQGNRTSNKVSETPGFRAQCQTPTPGRDFTGNSRWRPKRASDTLLCHDENHTGASESSSFKIHRGLDPGELEEEETEGTQGHSPVKEAQRSSTSEDTAHVSLEERKLKSTGSVGDVSKVRWNAASQKQEWDCVE</sequence>
<evidence type="ECO:0000313" key="4">
    <source>
        <dbReference type="Proteomes" id="UP000515129"/>
    </source>
</evidence>
<feature type="region of interest" description="Disordered" evidence="2">
    <location>
        <begin position="398"/>
        <end position="484"/>
    </location>
</feature>
<dbReference type="InterPro" id="IPR001878">
    <property type="entry name" value="Znf_CCHC"/>
</dbReference>
<organism evidence="4 5">
    <name type="scientific">Carassius auratus</name>
    <name type="common">Goldfish</name>
    <dbReference type="NCBI Taxonomy" id="7957"/>
    <lineage>
        <taxon>Eukaryota</taxon>
        <taxon>Metazoa</taxon>
        <taxon>Chordata</taxon>
        <taxon>Craniata</taxon>
        <taxon>Vertebrata</taxon>
        <taxon>Euteleostomi</taxon>
        <taxon>Actinopterygii</taxon>
        <taxon>Neopterygii</taxon>
        <taxon>Teleostei</taxon>
        <taxon>Ostariophysi</taxon>
        <taxon>Cypriniformes</taxon>
        <taxon>Cyprinidae</taxon>
        <taxon>Cyprininae</taxon>
        <taxon>Carassius</taxon>
    </lineage>
</organism>
<feature type="compositionally biased region" description="Basic and acidic residues" evidence="2">
    <location>
        <begin position="191"/>
        <end position="214"/>
    </location>
</feature>
<keyword evidence="1" id="KW-0863">Zinc-finger</keyword>
<proteinExistence type="predicted"/>
<evidence type="ECO:0000256" key="2">
    <source>
        <dbReference type="SAM" id="MobiDB-lite"/>
    </source>
</evidence>
<feature type="compositionally biased region" description="Basic and acidic residues" evidence="2">
    <location>
        <begin position="446"/>
        <end position="457"/>
    </location>
</feature>
<feature type="compositionally biased region" description="Polar residues" evidence="2">
    <location>
        <begin position="351"/>
        <end position="361"/>
    </location>
</feature>
<feature type="region of interest" description="Disordered" evidence="2">
    <location>
        <begin position="348"/>
        <end position="386"/>
    </location>
</feature>
<feature type="region of interest" description="Disordered" evidence="2">
    <location>
        <begin position="285"/>
        <end position="331"/>
    </location>
</feature>
<dbReference type="GO" id="GO:0003676">
    <property type="term" value="F:nucleic acid binding"/>
    <property type="evidence" value="ECO:0007669"/>
    <property type="project" value="InterPro"/>
</dbReference>
<name>A0A6P6J359_CARAU</name>
<feature type="compositionally biased region" description="Basic and acidic residues" evidence="2">
    <location>
        <begin position="291"/>
        <end position="302"/>
    </location>
</feature>
<dbReference type="Proteomes" id="UP000515129">
    <property type="component" value="Chromosome 22"/>
</dbReference>
<dbReference type="RefSeq" id="XP_026054630.1">
    <property type="nucleotide sequence ID" value="XM_026198845.1"/>
</dbReference>
<evidence type="ECO:0000256" key="1">
    <source>
        <dbReference type="PROSITE-ProRule" id="PRU00047"/>
    </source>
</evidence>
<accession>A0A6P6J359</accession>
<keyword evidence="1" id="KW-0479">Metal-binding</keyword>
<dbReference type="KEGG" id="caua:113040526"/>
<dbReference type="OrthoDB" id="8931078at2759"/>
<feature type="compositionally biased region" description="Acidic residues" evidence="2">
    <location>
        <begin position="215"/>
        <end position="227"/>
    </location>
</feature>
<dbReference type="GO" id="GO:0008270">
    <property type="term" value="F:zinc ion binding"/>
    <property type="evidence" value="ECO:0007669"/>
    <property type="project" value="UniProtKB-KW"/>
</dbReference>
<reference evidence="5" key="1">
    <citation type="submission" date="2025-08" db="UniProtKB">
        <authorList>
            <consortium name="RefSeq"/>
        </authorList>
    </citation>
    <scope>IDENTIFICATION</scope>
    <source>
        <strain evidence="5">Wakin</strain>
        <tissue evidence="5">Muscle</tissue>
    </source>
</reference>